<evidence type="ECO:0000256" key="7">
    <source>
        <dbReference type="PIRSR" id="PIRSR604808-2"/>
    </source>
</evidence>
<feature type="binding site" evidence="7">
    <location>
        <position position="218"/>
    </location>
    <ligand>
        <name>Mg(2+)</name>
        <dbReference type="ChEBI" id="CHEBI:18420"/>
        <label>1</label>
    </ligand>
</feature>
<proteinExistence type="inferred from homology"/>
<keyword evidence="6 7" id="KW-0460">Magnesium</keyword>
<evidence type="ECO:0000256" key="8">
    <source>
        <dbReference type="PIRSR" id="PIRSR604808-3"/>
    </source>
</evidence>
<evidence type="ECO:0000256" key="3">
    <source>
        <dbReference type="ARBA" id="ARBA00012115"/>
    </source>
</evidence>
<dbReference type="EC" id="3.1.11.2" evidence="3"/>
<comment type="caution">
    <text evidence="10">The sequence shown here is derived from an EMBL/GenBank/DDBJ whole genome shotgun (WGS) entry which is preliminary data.</text>
</comment>
<dbReference type="PANTHER" id="PTHR22748">
    <property type="entry name" value="AP ENDONUCLEASE"/>
    <property type="match status" value="1"/>
</dbReference>
<keyword evidence="11" id="KW-1185">Reference proteome</keyword>
<evidence type="ECO:0000256" key="6">
    <source>
        <dbReference type="ARBA" id="ARBA00022842"/>
    </source>
</evidence>
<keyword evidence="4 7" id="KW-0479">Metal-binding</keyword>
<dbReference type="InterPro" id="IPR004808">
    <property type="entry name" value="AP_endonuc_1"/>
</dbReference>
<organism evidence="10 11">
    <name type="scientific">Acropora cervicornis</name>
    <name type="common">Staghorn coral</name>
    <dbReference type="NCBI Taxonomy" id="6130"/>
    <lineage>
        <taxon>Eukaryota</taxon>
        <taxon>Metazoa</taxon>
        <taxon>Cnidaria</taxon>
        <taxon>Anthozoa</taxon>
        <taxon>Hexacorallia</taxon>
        <taxon>Scleractinia</taxon>
        <taxon>Astrocoeniina</taxon>
        <taxon>Acroporidae</taxon>
        <taxon>Acropora</taxon>
    </lineage>
</organism>
<evidence type="ECO:0000259" key="9">
    <source>
        <dbReference type="Pfam" id="PF03372"/>
    </source>
</evidence>
<evidence type="ECO:0000256" key="4">
    <source>
        <dbReference type="ARBA" id="ARBA00022723"/>
    </source>
</evidence>
<keyword evidence="5" id="KW-0378">Hydrolase</keyword>
<feature type="binding site" evidence="7">
    <location>
        <position position="326"/>
    </location>
    <ligand>
        <name>Mg(2+)</name>
        <dbReference type="ChEBI" id="CHEBI:18420"/>
        <label>1</label>
    </ligand>
</feature>
<dbReference type="SUPFAM" id="SSF56219">
    <property type="entry name" value="DNase I-like"/>
    <property type="match status" value="1"/>
</dbReference>
<feature type="binding site" evidence="7">
    <location>
        <position position="328"/>
    </location>
    <ligand>
        <name>Mg(2+)</name>
        <dbReference type="ChEBI" id="CHEBI:18420"/>
        <label>1</label>
    </ligand>
</feature>
<dbReference type="PANTHER" id="PTHR22748:SF26">
    <property type="entry name" value="ENDONUCLEASE_EXONUCLEASE_PHOSPHATASE DOMAIN-CONTAINING PROTEIN"/>
    <property type="match status" value="1"/>
</dbReference>
<dbReference type="GO" id="GO:0008311">
    <property type="term" value="F:double-stranded DNA 3'-5' DNA exonuclease activity"/>
    <property type="evidence" value="ECO:0007669"/>
    <property type="project" value="UniProtKB-EC"/>
</dbReference>
<comment type="cofactor">
    <cofactor evidence="7">
        <name>Mg(2+)</name>
        <dbReference type="ChEBI" id="CHEBI:18420"/>
    </cofactor>
    <cofactor evidence="7">
        <name>Mn(2+)</name>
        <dbReference type="ChEBI" id="CHEBI:29035"/>
    </cofactor>
    <text evidence="7">Probably binds two magnesium or manganese ions per subunit.</text>
</comment>
<gene>
    <name evidence="10" type="ORF">P5673_015236</name>
</gene>
<evidence type="ECO:0000313" key="11">
    <source>
        <dbReference type="Proteomes" id="UP001249851"/>
    </source>
</evidence>
<dbReference type="Pfam" id="PF03372">
    <property type="entry name" value="Exo_endo_phos"/>
    <property type="match status" value="1"/>
</dbReference>
<reference evidence="10" key="2">
    <citation type="journal article" date="2023" name="Science">
        <title>Genomic signatures of disease resistance in endangered staghorn corals.</title>
        <authorList>
            <person name="Vollmer S.V."/>
            <person name="Selwyn J.D."/>
            <person name="Despard B.A."/>
            <person name="Roesel C.L."/>
        </authorList>
    </citation>
    <scope>NUCLEOTIDE SEQUENCE</scope>
    <source>
        <strain evidence="10">K2</strain>
    </source>
</reference>
<dbReference type="GO" id="GO:0003906">
    <property type="term" value="F:DNA-(apurinic or apyrimidinic site) endonuclease activity"/>
    <property type="evidence" value="ECO:0007669"/>
    <property type="project" value="TreeGrafter"/>
</dbReference>
<protein>
    <recommendedName>
        <fullName evidence="3">exodeoxyribonuclease III</fullName>
        <ecNumber evidence="3">3.1.11.2</ecNumber>
    </recommendedName>
</protein>
<dbReference type="Gene3D" id="3.60.10.10">
    <property type="entry name" value="Endonuclease/exonuclease/phosphatase"/>
    <property type="match status" value="1"/>
</dbReference>
<evidence type="ECO:0000256" key="2">
    <source>
        <dbReference type="ARBA" id="ARBA00007092"/>
    </source>
</evidence>
<name>A0AAD9V5V2_ACRCE</name>
<dbReference type="Proteomes" id="UP001249851">
    <property type="component" value="Unassembled WGS sequence"/>
</dbReference>
<dbReference type="GO" id="GO:0005634">
    <property type="term" value="C:nucleus"/>
    <property type="evidence" value="ECO:0007669"/>
    <property type="project" value="TreeGrafter"/>
</dbReference>
<feature type="domain" description="Endonuclease/exonuclease/phosphatase" evidence="9">
    <location>
        <begin position="209"/>
        <end position="330"/>
    </location>
</feature>
<dbReference type="EMBL" id="JARQWQ010000031">
    <property type="protein sequence ID" value="KAK2561845.1"/>
    <property type="molecule type" value="Genomic_DNA"/>
</dbReference>
<accession>A0AAD9V5V2</accession>
<feature type="site" description="Transition state stabilizer" evidence="8">
    <location>
        <position position="328"/>
    </location>
</feature>
<dbReference type="GO" id="GO:0006284">
    <property type="term" value="P:base-excision repair"/>
    <property type="evidence" value="ECO:0007669"/>
    <property type="project" value="TreeGrafter"/>
</dbReference>
<dbReference type="InterPro" id="IPR036691">
    <property type="entry name" value="Endo/exonu/phosph_ase_sf"/>
</dbReference>
<evidence type="ECO:0000256" key="5">
    <source>
        <dbReference type="ARBA" id="ARBA00022801"/>
    </source>
</evidence>
<comment type="similarity">
    <text evidence="2">Belongs to the DNA repair enzymes AP/ExoA family.</text>
</comment>
<comment type="catalytic activity">
    <reaction evidence="1">
        <text>Exonucleolytic cleavage in the 3'- to 5'-direction to yield nucleoside 5'-phosphates.</text>
        <dbReference type="EC" id="3.1.11.2"/>
    </reaction>
</comment>
<dbReference type="GO" id="GO:0046872">
    <property type="term" value="F:metal ion binding"/>
    <property type="evidence" value="ECO:0007669"/>
    <property type="project" value="UniProtKB-KW"/>
</dbReference>
<dbReference type="InterPro" id="IPR005135">
    <property type="entry name" value="Endo/exonuclease/phosphatase"/>
</dbReference>
<evidence type="ECO:0000313" key="10">
    <source>
        <dbReference type="EMBL" id="KAK2561845.1"/>
    </source>
</evidence>
<dbReference type="AlphaFoldDB" id="A0AAD9V5V2"/>
<keyword evidence="7" id="KW-0464">Manganese</keyword>
<evidence type="ECO:0000256" key="1">
    <source>
        <dbReference type="ARBA" id="ARBA00000493"/>
    </source>
</evidence>
<sequence>MNKDLALNSIPLERSVHIVNQESVTPTSNVEGTIPVDEFQYEDVEFDIDSLKDQLGIRETWNLCRHYLERFRVSKKPVHQFQNLELQTAVPGSEGKQCSNFSQEFQGSDRQDLNQVPKAYAGNLQYHIENWRKLTSDPWVLETVTGYHLEFDSIPKQTGIPKPPPFGGFEKQLIDLLQSLGFVINVNKSQLIPVTRIVYLGFIIDTVSTSADICFLQETYSTVELANQWRKQWPGEFFFSHGSNHSCGVAILVRKSLDFKLTSSRVDNEGRYLILEAIIQDTPFLLINIYAPNKTSNQSSFFLALPELISVEELRESNYKFLIGGDFNVALQPSLDCSGGLGKFFRIPRNSSVMLKEYIDSKVLEINDCLQAL</sequence>
<reference evidence="10" key="1">
    <citation type="journal article" date="2023" name="G3 (Bethesda)">
        <title>Whole genome assembly and annotation of the endangered Caribbean coral Acropora cervicornis.</title>
        <authorList>
            <person name="Selwyn J.D."/>
            <person name="Vollmer S.V."/>
        </authorList>
    </citation>
    <scope>NUCLEOTIDE SEQUENCE</scope>
    <source>
        <strain evidence="10">K2</strain>
    </source>
</reference>
<dbReference type="GO" id="GO:0008081">
    <property type="term" value="F:phosphoric diester hydrolase activity"/>
    <property type="evidence" value="ECO:0007669"/>
    <property type="project" value="TreeGrafter"/>
</dbReference>